<dbReference type="Gene3D" id="3.30.420.40">
    <property type="match status" value="2"/>
</dbReference>
<evidence type="ECO:0000259" key="6">
    <source>
        <dbReference type="Pfam" id="PF02782"/>
    </source>
</evidence>
<keyword evidence="2 4" id="KW-0808">Transferase</keyword>
<dbReference type="CDD" id="cd07804">
    <property type="entry name" value="ASKHA_NBD_FGGY_RrXK-like"/>
    <property type="match status" value="1"/>
</dbReference>
<dbReference type="OrthoDB" id="9805576at2"/>
<reference evidence="7 8" key="1">
    <citation type="submission" date="2018-08" db="EMBL/GenBank/DDBJ databases">
        <title>Genomic Encyclopedia of Type Strains, Phase IV (KMG-IV): sequencing the most valuable type-strain genomes for metagenomic binning, comparative biology and taxonomic classification.</title>
        <authorList>
            <person name="Goeker M."/>
        </authorList>
    </citation>
    <scope>NUCLEOTIDE SEQUENCE [LARGE SCALE GENOMIC DNA]</scope>
    <source>
        <strain evidence="7 8">DSM 23923</strain>
    </source>
</reference>
<name>A0A347ZR91_9CHLR</name>
<organism evidence="7 8">
    <name type="scientific">Pelolinea submarina</name>
    <dbReference type="NCBI Taxonomy" id="913107"/>
    <lineage>
        <taxon>Bacteria</taxon>
        <taxon>Bacillati</taxon>
        <taxon>Chloroflexota</taxon>
        <taxon>Anaerolineae</taxon>
        <taxon>Anaerolineales</taxon>
        <taxon>Anaerolineaceae</taxon>
        <taxon>Pelolinea</taxon>
    </lineage>
</organism>
<dbReference type="InterPro" id="IPR018485">
    <property type="entry name" value="FGGY_C"/>
</dbReference>
<dbReference type="Pfam" id="PF00370">
    <property type="entry name" value="FGGY_N"/>
    <property type="match status" value="1"/>
</dbReference>
<evidence type="ECO:0000313" key="8">
    <source>
        <dbReference type="Proteomes" id="UP000256388"/>
    </source>
</evidence>
<dbReference type="Proteomes" id="UP000256388">
    <property type="component" value="Unassembled WGS sequence"/>
</dbReference>
<keyword evidence="8" id="KW-1185">Reference proteome</keyword>
<dbReference type="InterPro" id="IPR000577">
    <property type="entry name" value="Carb_kinase_FGGY"/>
</dbReference>
<dbReference type="Pfam" id="PF02782">
    <property type="entry name" value="FGGY_C"/>
    <property type="match status" value="1"/>
</dbReference>
<dbReference type="PIRSF" id="PIRSF000538">
    <property type="entry name" value="GlpK"/>
    <property type="match status" value="1"/>
</dbReference>
<evidence type="ECO:0000256" key="2">
    <source>
        <dbReference type="ARBA" id="ARBA00022679"/>
    </source>
</evidence>
<dbReference type="GO" id="GO:0016301">
    <property type="term" value="F:kinase activity"/>
    <property type="evidence" value="ECO:0007669"/>
    <property type="project" value="UniProtKB-KW"/>
</dbReference>
<dbReference type="EMBL" id="QUMS01000001">
    <property type="protein sequence ID" value="REG11624.1"/>
    <property type="molecule type" value="Genomic_DNA"/>
</dbReference>
<gene>
    <name evidence="7" type="ORF">DFR64_1516</name>
</gene>
<evidence type="ECO:0000256" key="1">
    <source>
        <dbReference type="ARBA" id="ARBA00009156"/>
    </source>
</evidence>
<dbReference type="InterPro" id="IPR043129">
    <property type="entry name" value="ATPase_NBD"/>
</dbReference>
<dbReference type="GO" id="GO:0005975">
    <property type="term" value="P:carbohydrate metabolic process"/>
    <property type="evidence" value="ECO:0007669"/>
    <property type="project" value="InterPro"/>
</dbReference>
<feature type="domain" description="Carbohydrate kinase FGGY N-terminal" evidence="5">
    <location>
        <begin position="5"/>
        <end position="247"/>
    </location>
</feature>
<comment type="caution">
    <text evidence="7">The sequence shown here is derived from an EMBL/GenBank/DDBJ whole genome shotgun (WGS) entry which is preliminary data.</text>
</comment>
<evidence type="ECO:0000256" key="3">
    <source>
        <dbReference type="ARBA" id="ARBA00022777"/>
    </source>
</evidence>
<keyword evidence="3 4" id="KW-0418">Kinase</keyword>
<feature type="domain" description="Carbohydrate kinase FGGY C-terminal" evidence="6">
    <location>
        <begin position="258"/>
        <end position="452"/>
    </location>
</feature>
<dbReference type="InterPro" id="IPR018483">
    <property type="entry name" value="Carb_kinase_FGGY_CS"/>
</dbReference>
<dbReference type="PANTHER" id="PTHR43095:SF5">
    <property type="entry name" value="XYLULOSE KINASE"/>
    <property type="match status" value="1"/>
</dbReference>
<proteinExistence type="inferred from homology"/>
<evidence type="ECO:0000259" key="5">
    <source>
        <dbReference type="Pfam" id="PF00370"/>
    </source>
</evidence>
<dbReference type="AlphaFoldDB" id="A0A347ZR91"/>
<dbReference type="GO" id="GO:0016773">
    <property type="term" value="F:phosphotransferase activity, alcohol group as acceptor"/>
    <property type="evidence" value="ECO:0007669"/>
    <property type="project" value="InterPro"/>
</dbReference>
<dbReference type="InterPro" id="IPR050406">
    <property type="entry name" value="FGGY_Carb_Kinase"/>
</dbReference>
<dbReference type="PROSITE" id="PS00445">
    <property type="entry name" value="FGGY_KINASES_2"/>
    <property type="match status" value="1"/>
</dbReference>
<dbReference type="PANTHER" id="PTHR43095">
    <property type="entry name" value="SUGAR KINASE"/>
    <property type="match status" value="1"/>
</dbReference>
<protein>
    <submittedName>
        <fullName evidence="7">Xylulokinase</fullName>
    </submittedName>
</protein>
<evidence type="ECO:0000313" key="7">
    <source>
        <dbReference type="EMBL" id="REG11624.1"/>
    </source>
</evidence>
<dbReference type="RefSeq" id="WP_116224746.1">
    <property type="nucleotide sequence ID" value="NZ_AP018437.1"/>
</dbReference>
<evidence type="ECO:0000256" key="4">
    <source>
        <dbReference type="RuleBase" id="RU003733"/>
    </source>
</evidence>
<sequence length="512" mass="55505">MAQLLLGIDIGTYSSKGVLCREDGTILAEARADHDMSISKPGWAEHDADGVWWADFVSIAKDLTGRLPQGDRIGAVALSAIGACLLPVDESGRPLRPGILYGVDTRAMDQIDQLEELYGREALVELGGMRLTTQAVGPKILWLKQNEPDVYNAAYKFLTATSYIIYKLTGEYVIERHTASEFNPLINIHSGEWDERFAGEICPLEKLPRLGWSNEIAGRVSAEAANLTGLLEGTPVTFGAVDALSEAISVGVASPGELMIMYGSTAFFILVIEKPTPSDELWLDMGAFKGTYVYAAGLSTSGSATTWFRDQFAKDLIREQQGGGDNAYAVLAREAAQSPAGANGLLMLPYLSGERTPIFDPLARGVFAGLGLNHTRGDMYRAVLEGTAYAIRHNLEAMLAAGTPFKHGVAVGGGTQNDLWLQMVSDISGIPQIVPEKTIGASYGDAYLAGMAIGAVDGLDTLKNNWVHIAKEIQPNPELKPVYERHYQLFRKLYPQTKEISHALAQLQEEQL</sequence>
<dbReference type="InterPro" id="IPR018484">
    <property type="entry name" value="FGGY_N"/>
</dbReference>
<dbReference type="SUPFAM" id="SSF53067">
    <property type="entry name" value="Actin-like ATPase domain"/>
    <property type="match status" value="2"/>
</dbReference>
<accession>A0A347ZR91</accession>
<comment type="similarity">
    <text evidence="1 4">Belongs to the FGGY kinase family.</text>
</comment>